<dbReference type="PANTHER" id="PTHR43019:SF23">
    <property type="entry name" value="PROTEASE DO-LIKE 5, CHLOROPLASTIC"/>
    <property type="match status" value="1"/>
</dbReference>
<reference evidence="1 2" key="1">
    <citation type="submission" date="2015-06" db="EMBL/GenBank/DDBJ databases">
        <authorList>
            <person name="Zeng Y."/>
            <person name="Huang Y."/>
        </authorList>
    </citation>
    <scope>NUCLEOTIDE SEQUENCE [LARGE SCALE GENOMIC DNA]</scope>
    <source>
        <strain evidence="1 2">PQ-2</strain>
    </source>
</reference>
<sequence>MASSRLSVSTATRWLRGLFCAVLLALGAQLIAPTPARADSADINAAARSVVRVVIVLRDNSGYDVIGHGTGFAVTPTLIVTNAHVLAPLLEDDRLRLGVVPAQGRTGYFARIVRVASDVDLALIELTEQASLPVATLYTGRVEDGSDVFAVGYPANVDQALGQGLNGLVSPQAPVKSRGQISGGRSSTEYDTLLHTAPIGTGNSGGPLLDACGRVVGVNSFGTISDNGSDSEFYFAVSMREMLPFLRKAGVAIHSNALPCRSLAEFDANETARQMREAAAQQARAEALAAERSLAAERAARRSELESIESSETLMGLAGVMLVLMMLGAIGGMHFYDKRESEQATACAIFAVLCLAGSIAAWTARPSVDEIVERSADAERAAMKEVADAQQPDSLIDKGKFTCTFRPERSRVTVSTTNDVSVDWSPDGCMAERSQYGLSSGEWARVVVSDSDQTISINRYDPQARVYSVDRYLVDLSTMEAARKARAQYQAPACGAGTDAARTLGEDQQAIRALLPDQANERLVYACEPAAIAASATDKTDQDAK</sequence>
<dbReference type="Proteomes" id="UP000035287">
    <property type="component" value="Chromosome"/>
</dbReference>
<dbReference type="Gene3D" id="2.40.10.120">
    <property type="match status" value="1"/>
</dbReference>
<evidence type="ECO:0000313" key="1">
    <source>
        <dbReference type="EMBL" id="AKM10142.1"/>
    </source>
</evidence>
<gene>
    <name evidence="1" type="ORF">AB433_09410</name>
</gene>
<dbReference type="STRING" id="1348774.AB433_09410"/>
<dbReference type="EMBL" id="CP011770">
    <property type="protein sequence ID" value="AKM10142.1"/>
    <property type="molecule type" value="Genomic_DNA"/>
</dbReference>
<protein>
    <submittedName>
        <fullName evidence="1">Uncharacterized protein</fullName>
    </submittedName>
</protein>
<dbReference type="PATRIC" id="fig|1348774.3.peg.1974"/>
<dbReference type="AlphaFoldDB" id="A0A0G3XG30"/>
<dbReference type="GO" id="GO:0004252">
    <property type="term" value="F:serine-type endopeptidase activity"/>
    <property type="evidence" value="ECO:0007669"/>
    <property type="project" value="InterPro"/>
</dbReference>
<dbReference type="OrthoDB" id="9766361at2"/>
<dbReference type="RefSeq" id="WP_047820818.1">
    <property type="nucleotide sequence ID" value="NZ_CP011770.1"/>
</dbReference>
<proteinExistence type="predicted"/>
<dbReference type="Pfam" id="PF13365">
    <property type="entry name" value="Trypsin_2"/>
    <property type="match status" value="1"/>
</dbReference>
<dbReference type="SUPFAM" id="SSF50494">
    <property type="entry name" value="Trypsin-like serine proteases"/>
    <property type="match status" value="1"/>
</dbReference>
<dbReference type="GO" id="GO:0006508">
    <property type="term" value="P:proteolysis"/>
    <property type="evidence" value="ECO:0007669"/>
    <property type="project" value="InterPro"/>
</dbReference>
<dbReference type="PANTHER" id="PTHR43019">
    <property type="entry name" value="SERINE ENDOPROTEASE DEGS"/>
    <property type="match status" value="1"/>
</dbReference>
<name>A0A0G3XG30_9SPHN</name>
<organism evidence="1 2">
    <name type="scientific">Croceicoccus naphthovorans</name>
    <dbReference type="NCBI Taxonomy" id="1348774"/>
    <lineage>
        <taxon>Bacteria</taxon>
        <taxon>Pseudomonadati</taxon>
        <taxon>Pseudomonadota</taxon>
        <taxon>Alphaproteobacteria</taxon>
        <taxon>Sphingomonadales</taxon>
        <taxon>Erythrobacteraceae</taxon>
        <taxon>Croceicoccus</taxon>
    </lineage>
</organism>
<dbReference type="KEGG" id="cna:AB433_09410"/>
<dbReference type="InterPro" id="IPR001940">
    <property type="entry name" value="Peptidase_S1C"/>
</dbReference>
<keyword evidence="2" id="KW-1185">Reference proteome</keyword>
<accession>A0A0G3XG30</accession>
<dbReference type="InterPro" id="IPR009003">
    <property type="entry name" value="Peptidase_S1_PA"/>
</dbReference>
<dbReference type="PRINTS" id="PR00834">
    <property type="entry name" value="PROTEASES2C"/>
</dbReference>
<evidence type="ECO:0000313" key="2">
    <source>
        <dbReference type="Proteomes" id="UP000035287"/>
    </source>
</evidence>